<dbReference type="Proteomes" id="UP000887580">
    <property type="component" value="Unplaced"/>
</dbReference>
<accession>A0AC35FWM1</accession>
<reference evidence="2" key="1">
    <citation type="submission" date="2022-11" db="UniProtKB">
        <authorList>
            <consortium name="WormBaseParasite"/>
        </authorList>
    </citation>
    <scope>IDENTIFICATION</scope>
</reference>
<evidence type="ECO:0000313" key="1">
    <source>
        <dbReference type="Proteomes" id="UP000887580"/>
    </source>
</evidence>
<evidence type="ECO:0000313" key="2">
    <source>
        <dbReference type="WBParaSite" id="PS1159_v2.g21677.t1"/>
    </source>
</evidence>
<proteinExistence type="predicted"/>
<protein>
    <submittedName>
        <fullName evidence="2">CRAL-TRIO domain-containing protein</fullName>
    </submittedName>
</protein>
<organism evidence="1 2">
    <name type="scientific">Panagrolaimus sp. PS1159</name>
    <dbReference type="NCBI Taxonomy" id="55785"/>
    <lineage>
        <taxon>Eukaryota</taxon>
        <taxon>Metazoa</taxon>
        <taxon>Ecdysozoa</taxon>
        <taxon>Nematoda</taxon>
        <taxon>Chromadorea</taxon>
        <taxon>Rhabditida</taxon>
        <taxon>Tylenchina</taxon>
        <taxon>Panagrolaimomorpha</taxon>
        <taxon>Panagrolaimoidea</taxon>
        <taxon>Panagrolaimidae</taxon>
        <taxon>Panagrolaimus</taxon>
    </lineage>
</organism>
<dbReference type="WBParaSite" id="PS1159_v2.g21677.t1">
    <property type="protein sequence ID" value="PS1159_v2.g21677.t1"/>
    <property type="gene ID" value="PS1159_v2.g21677"/>
</dbReference>
<name>A0AC35FWM1_9BILA</name>
<sequence length="167" mass="19676">MTGNGLNDRLLLLTTERKNILNEIILDVNKSINRAKVYEKDLDRLNNDYWWALAFFLAHKEDIHVTSAVIQECLRWRKCTNVYDLSGAKNIDLTFMKFMIHCFKYFYPGCLAEILLYGIPTRMHASVRVFQQLLANYEFPMAHEITEKHQIHAFIRDFELPETMNGT</sequence>